<evidence type="ECO:0000256" key="5">
    <source>
        <dbReference type="ARBA" id="ARBA00022989"/>
    </source>
</evidence>
<keyword evidence="3 13" id="KW-0812">Transmembrane</keyword>
<sequence>MVKRLISDVENDLFFLFNETGMEVSINVTIVNFDNEWIQMTWAAIENFPGKNVTFLYQYDKDPWKQCPSYLLDQGYNDGCLFKTEKPSLAISVKDKNGSEELFHKKLQTNFFIKPSPPENVTFLWKDNRVTVTCSKPKTSKRCLKLEFQYRSKFDTEWQSRKSPCCSLEDQGFDPEKCYSFRVRLERLYPTCNVVHYASEWGAVTFWSNGKMLESCADDIKPLSDAIILLIFLLMIFLIIFILLIFLCKWQRFQKSIMPVIPDPKYIFTDLFTDHNGNLQEWFDKTENAMVQAKMECEEQECIIEEERVQEKKKDVKGEAKQRLCELPNMHERDYLNFAQNTCLPPTSSDMVSLESFKFLMNEDMYVML</sequence>
<keyword evidence="9" id="KW-0325">Glycoprotein</keyword>
<protein>
    <recommendedName>
        <fullName evidence="11">Cytokine receptor-like factor 2</fullName>
    </recommendedName>
    <alternativeName>
        <fullName evidence="12">Thymic stromal lymphopoietin protein receptor</fullName>
    </alternativeName>
</protein>
<evidence type="ECO:0000256" key="7">
    <source>
        <dbReference type="ARBA" id="ARBA00023157"/>
    </source>
</evidence>
<dbReference type="STRING" id="8496.A0A151NX76"/>
<keyword evidence="7" id="KW-1015">Disulfide bond</keyword>
<dbReference type="Proteomes" id="UP000050525">
    <property type="component" value="Unassembled WGS sequence"/>
</dbReference>
<comment type="function">
    <text evidence="10">Receptor for thymic stromal lymphopoietin (TSLP). Forms a functional complex with TSLP and IL7R which is capable of stimulating cell proliferation through activation of STAT3 and STAT5. Also activates JAK2. Implicated in the development of the hematopoietic system.</text>
</comment>
<evidence type="ECO:0000256" key="10">
    <source>
        <dbReference type="ARBA" id="ARBA00058201"/>
    </source>
</evidence>
<evidence type="ECO:0000256" key="12">
    <source>
        <dbReference type="ARBA" id="ARBA00077227"/>
    </source>
</evidence>
<dbReference type="EMBL" id="AKHW03001628">
    <property type="protein sequence ID" value="KYO41501.1"/>
    <property type="molecule type" value="Genomic_DNA"/>
</dbReference>
<comment type="caution">
    <text evidence="16">The sequence shown here is derived from an EMBL/GenBank/DDBJ whole genome shotgun (WGS) entry which is preliminary data.</text>
</comment>
<proteinExistence type="inferred from homology"/>
<dbReference type="InterPro" id="IPR050676">
    <property type="entry name" value="IL-12"/>
</dbReference>
<evidence type="ECO:0000256" key="13">
    <source>
        <dbReference type="SAM" id="Phobius"/>
    </source>
</evidence>
<dbReference type="PANTHER" id="PTHR48485">
    <property type="entry name" value="INTERLEUKIN-12 SUBUNIT BETA-RELATED"/>
    <property type="match status" value="1"/>
</dbReference>
<name>A0A151NX76_ALLMI</name>
<keyword evidence="5 13" id="KW-1133">Transmembrane helix</keyword>
<organism evidence="16 17">
    <name type="scientific">Alligator mississippiensis</name>
    <name type="common">American alligator</name>
    <dbReference type="NCBI Taxonomy" id="8496"/>
    <lineage>
        <taxon>Eukaryota</taxon>
        <taxon>Metazoa</taxon>
        <taxon>Chordata</taxon>
        <taxon>Craniata</taxon>
        <taxon>Vertebrata</taxon>
        <taxon>Euteleostomi</taxon>
        <taxon>Archelosauria</taxon>
        <taxon>Archosauria</taxon>
        <taxon>Crocodylia</taxon>
        <taxon>Alligatoridae</taxon>
        <taxon>Alligatorinae</taxon>
        <taxon>Alligator</taxon>
    </lineage>
</organism>
<comment type="subcellular location">
    <subcellularLocation>
        <location evidence="1">Membrane</location>
        <topology evidence="1">Single-pass type I membrane protein</topology>
    </subcellularLocation>
</comment>
<evidence type="ECO:0000256" key="1">
    <source>
        <dbReference type="ARBA" id="ARBA00004479"/>
    </source>
</evidence>
<evidence type="ECO:0000256" key="4">
    <source>
        <dbReference type="ARBA" id="ARBA00022729"/>
    </source>
</evidence>
<gene>
    <name evidence="16" type="primary">CRLF2</name>
    <name evidence="16" type="ORF">Y1Q_0006293</name>
</gene>
<dbReference type="Pfam" id="PF21604">
    <property type="entry name" value="CRLF2_D1"/>
    <property type="match status" value="1"/>
</dbReference>
<dbReference type="PANTHER" id="PTHR48485:SF4">
    <property type="entry name" value="INTERLEUKIN-12 SUBUNIT BETA"/>
    <property type="match status" value="1"/>
</dbReference>
<comment type="similarity">
    <text evidence="2">Belongs to the type I cytokine receptor family. Type 5 subfamily.</text>
</comment>
<keyword evidence="8" id="KW-0675">Receptor</keyword>
<dbReference type="FunFam" id="2.60.40.10:FF:001547">
    <property type="entry name" value="Cytokine receptor-like factor 2"/>
    <property type="match status" value="1"/>
</dbReference>
<evidence type="ECO:0000256" key="9">
    <source>
        <dbReference type="ARBA" id="ARBA00023180"/>
    </source>
</evidence>
<feature type="domain" description="Cytokine receptor-like factor 2-like D1" evidence="14">
    <location>
        <begin position="32"/>
        <end position="82"/>
    </location>
</feature>
<dbReference type="InterPro" id="IPR036116">
    <property type="entry name" value="FN3_sf"/>
</dbReference>
<evidence type="ECO:0000256" key="8">
    <source>
        <dbReference type="ARBA" id="ARBA00023170"/>
    </source>
</evidence>
<evidence type="ECO:0000256" key="2">
    <source>
        <dbReference type="ARBA" id="ARBA00008159"/>
    </source>
</evidence>
<keyword evidence="6 13" id="KW-0472">Membrane</keyword>
<evidence type="ECO:0000256" key="3">
    <source>
        <dbReference type="ARBA" id="ARBA00022692"/>
    </source>
</evidence>
<evidence type="ECO:0000256" key="6">
    <source>
        <dbReference type="ARBA" id="ARBA00023136"/>
    </source>
</evidence>
<evidence type="ECO:0000313" key="16">
    <source>
        <dbReference type="EMBL" id="KYO41501.1"/>
    </source>
</evidence>
<keyword evidence="4" id="KW-0732">Signal</keyword>
<feature type="transmembrane region" description="Helical" evidence="13">
    <location>
        <begin position="226"/>
        <end position="248"/>
    </location>
</feature>
<dbReference type="AlphaFoldDB" id="A0A151NX76"/>
<dbReference type="Gene3D" id="2.60.40.10">
    <property type="entry name" value="Immunoglobulins"/>
    <property type="match status" value="2"/>
</dbReference>
<feature type="domain" description="Cytokine receptor-like factor 2-like D2" evidence="15">
    <location>
        <begin position="115"/>
        <end position="210"/>
    </location>
</feature>
<evidence type="ECO:0000313" key="17">
    <source>
        <dbReference type="Proteomes" id="UP000050525"/>
    </source>
</evidence>
<dbReference type="InterPro" id="IPR048651">
    <property type="entry name" value="CRLF2-like_D1"/>
</dbReference>
<dbReference type="Pfam" id="PF21605">
    <property type="entry name" value="CRLF2-like_D2"/>
    <property type="match status" value="1"/>
</dbReference>
<dbReference type="InterPro" id="IPR013783">
    <property type="entry name" value="Ig-like_fold"/>
</dbReference>
<keyword evidence="17" id="KW-1185">Reference proteome</keyword>
<evidence type="ECO:0000256" key="11">
    <source>
        <dbReference type="ARBA" id="ARBA00068087"/>
    </source>
</evidence>
<accession>A0A151NX76</accession>
<dbReference type="InterPro" id="IPR048648">
    <property type="entry name" value="CRLF2-like_D2"/>
</dbReference>
<reference evidence="16 17" key="1">
    <citation type="journal article" date="2012" name="Genome Biol.">
        <title>Sequencing three crocodilian genomes to illuminate the evolution of archosaurs and amniotes.</title>
        <authorList>
            <person name="St John J.A."/>
            <person name="Braun E.L."/>
            <person name="Isberg S.R."/>
            <person name="Miles L.G."/>
            <person name="Chong A.Y."/>
            <person name="Gongora J."/>
            <person name="Dalzell P."/>
            <person name="Moran C."/>
            <person name="Bed'hom B."/>
            <person name="Abzhanov A."/>
            <person name="Burgess S.C."/>
            <person name="Cooksey A.M."/>
            <person name="Castoe T.A."/>
            <person name="Crawford N.G."/>
            <person name="Densmore L.D."/>
            <person name="Drew J.C."/>
            <person name="Edwards S.V."/>
            <person name="Faircloth B.C."/>
            <person name="Fujita M.K."/>
            <person name="Greenwold M.J."/>
            <person name="Hoffmann F.G."/>
            <person name="Howard J.M."/>
            <person name="Iguchi T."/>
            <person name="Janes D.E."/>
            <person name="Khan S.Y."/>
            <person name="Kohno S."/>
            <person name="de Koning A.J."/>
            <person name="Lance S.L."/>
            <person name="McCarthy F.M."/>
            <person name="McCormack J.E."/>
            <person name="Merchant M.E."/>
            <person name="Peterson D.G."/>
            <person name="Pollock D.D."/>
            <person name="Pourmand N."/>
            <person name="Raney B.J."/>
            <person name="Roessler K.A."/>
            <person name="Sanford J.R."/>
            <person name="Sawyer R.H."/>
            <person name="Schmidt C.J."/>
            <person name="Triplett E.W."/>
            <person name="Tuberville T.D."/>
            <person name="Venegas-Anaya M."/>
            <person name="Howard J.T."/>
            <person name="Jarvis E.D."/>
            <person name="Guillette L.J.Jr."/>
            <person name="Glenn T.C."/>
            <person name="Green R.E."/>
            <person name="Ray D.A."/>
        </authorList>
    </citation>
    <scope>NUCLEOTIDE SEQUENCE [LARGE SCALE GENOMIC DNA]</scope>
    <source>
        <strain evidence="16">KSC_2009_1</strain>
    </source>
</reference>
<dbReference type="SUPFAM" id="SSF49265">
    <property type="entry name" value="Fibronectin type III"/>
    <property type="match status" value="2"/>
</dbReference>
<evidence type="ECO:0000259" key="15">
    <source>
        <dbReference type="Pfam" id="PF21605"/>
    </source>
</evidence>
<dbReference type="GO" id="GO:0016020">
    <property type="term" value="C:membrane"/>
    <property type="evidence" value="ECO:0007669"/>
    <property type="project" value="UniProtKB-SubCell"/>
</dbReference>
<evidence type="ECO:0000259" key="14">
    <source>
        <dbReference type="Pfam" id="PF21604"/>
    </source>
</evidence>